<proteinExistence type="predicted"/>
<dbReference type="EMBL" id="CP116805">
    <property type="protein sequence ID" value="WCL53893.1"/>
    <property type="molecule type" value="Genomic_DNA"/>
</dbReference>
<sequence>MIRRSVEVAGGIIHTDFDAEDLPWAGGVHVFRLWCERRGDRDMPSRADFSPHDMVSYLPFVVLVDVLHDPLRFRNRLVGTALAELLPNDPTGIFMDELPNGEVTAARLALTVNERHPTFSTDLPLDWANRDYRSFDAIGMPLSSDGKTVDMIMTVMSLRPSTQPVPKGPVKRKR</sequence>
<organism evidence="1 2">
    <name type="scientific">Gimibacter soli</name>
    <dbReference type="NCBI Taxonomy" id="3024400"/>
    <lineage>
        <taxon>Bacteria</taxon>
        <taxon>Pseudomonadati</taxon>
        <taxon>Pseudomonadota</taxon>
        <taxon>Alphaproteobacteria</taxon>
        <taxon>Kordiimonadales</taxon>
        <taxon>Temperatibacteraceae</taxon>
        <taxon>Gimibacter</taxon>
    </lineage>
</organism>
<protein>
    <submittedName>
        <fullName evidence="1">PAS domain-containing protein</fullName>
    </submittedName>
</protein>
<dbReference type="Proteomes" id="UP001217500">
    <property type="component" value="Chromosome"/>
</dbReference>
<gene>
    <name evidence="1" type="ORF">PH603_15250</name>
</gene>
<evidence type="ECO:0000313" key="1">
    <source>
        <dbReference type="EMBL" id="WCL53893.1"/>
    </source>
</evidence>
<keyword evidence="2" id="KW-1185">Reference proteome</keyword>
<dbReference type="RefSeq" id="WP_289503582.1">
    <property type="nucleotide sequence ID" value="NZ_CP116805.1"/>
</dbReference>
<evidence type="ECO:0000313" key="2">
    <source>
        <dbReference type="Proteomes" id="UP001217500"/>
    </source>
</evidence>
<dbReference type="InterPro" id="IPR009922">
    <property type="entry name" value="DUF1457"/>
</dbReference>
<dbReference type="KEGG" id="gso:PH603_15250"/>
<reference evidence="1" key="1">
    <citation type="submission" date="2023-01" db="EMBL/GenBank/DDBJ databases">
        <title>The genome sequence of Kordiimonadaceae bacterium 6D33.</title>
        <authorList>
            <person name="Liu Y."/>
        </authorList>
    </citation>
    <scope>NUCLEOTIDE SEQUENCE</scope>
    <source>
        <strain evidence="1">6D33</strain>
    </source>
</reference>
<dbReference type="AlphaFoldDB" id="A0AAF0BGU9"/>
<name>A0AAF0BGU9_9PROT</name>
<dbReference type="Pfam" id="PF07310">
    <property type="entry name" value="PAS_5"/>
    <property type="match status" value="1"/>
</dbReference>
<accession>A0AAF0BGU9</accession>